<dbReference type="SMART" id="SM00642">
    <property type="entry name" value="Aamy"/>
    <property type="match status" value="1"/>
</dbReference>
<dbReference type="PROSITE" id="PS51257">
    <property type="entry name" value="PROKAR_LIPOPROTEIN"/>
    <property type="match status" value="1"/>
</dbReference>
<evidence type="ECO:0000256" key="1">
    <source>
        <dbReference type="ARBA" id="ARBA00008061"/>
    </source>
</evidence>
<reference evidence="6" key="1">
    <citation type="journal article" date="2014" name="Int. J. Syst. Evol. Microbiol.">
        <title>Complete genome sequence of Corynebacterium casei LMG S-19264T (=DSM 44701T), isolated from a smear-ripened cheese.</title>
        <authorList>
            <consortium name="US DOE Joint Genome Institute (JGI-PGF)"/>
            <person name="Walter F."/>
            <person name="Albersmeier A."/>
            <person name="Kalinowski J."/>
            <person name="Ruckert C."/>
        </authorList>
    </citation>
    <scope>NUCLEOTIDE SEQUENCE</scope>
    <source>
        <strain evidence="6">CGMCC 1.15966</strain>
    </source>
</reference>
<evidence type="ECO:0000313" key="6">
    <source>
        <dbReference type="EMBL" id="GGE25046.1"/>
    </source>
</evidence>
<reference evidence="6" key="2">
    <citation type="submission" date="2020-09" db="EMBL/GenBank/DDBJ databases">
        <authorList>
            <person name="Sun Q."/>
            <person name="Zhou Y."/>
        </authorList>
    </citation>
    <scope>NUCLEOTIDE SEQUENCE</scope>
    <source>
        <strain evidence="6">CGMCC 1.15966</strain>
    </source>
</reference>
<dbReference type="EMBL" id="BMKM01000005">
    <property type="protein sequence ID" value="GGE25046.1"/>
    <property type="molecule type" value="Genomic_DNA"/>
</dbReference>
<evidence type="ECO:0000256" key="3">
    <source>
        <dbReference type="ARBA" id="ARBA00023295"/>
    </source>
</evidence>
<dbReference type="Gene3D" id="2.60.40.1180">
    <property type="entry name" value="Golgi alpha-mannosidase II"/>
    <property type="match status" value="1"/>
</dbReference>
<dbReference type="PANTHER" id="PTHR10357">
    <property type="entry name" value="ALPHA-AMYLASE FAMILY MEMBER"/>
    <property type="match status" value="1"/>
</dbReference>
<comment type="similarity">
    <text evidence="1">Belongs to the glycosyl hydrolase 13 family.</text>
</comment>
<dbReference type="Proteomes" id="UP000614460">
    <property type="component" value="Unassembled WGS sequence"/>
</dbReference>
<evidence type="ECO:0000259" key="5">
    <source>
        <dbReference type="SMART" id="SM00642"/>
    </source>
</evidence>
<comment type="caution">
    <text evidence="6">The sequence shown here is derived from an EMBL/GenBank/DDBJ whole genome shotgun (WGS) entry which is preliminary data.</text>
</comment>
<evidence type="ECO:0000313" key="7">
    <source>
        <dbReference type="Proteomes" id="UP000614460"/>
    </source>
</evidence>
<dbReference type="InterPro" id="IPR017853">
    <property type="entry name" value="GH"/>
</dbReference>
<dbReference type="InterPro" id="IPR045857">
    <property type="entry name" value="O16G_dom_2"/>
</dbReference>
<organism evidence="6 7">
    <name type="scientific">Sphingobacterium cellulitidis</name>
    <dbReference type="NCBI Taxonomy" id="1768011"/>
    <lineage>
        <taxon>Bacteria</taxon>
        <taxon>Pseudomonadati</taxon>
        <taxon>Bacteroidota</taxon>
        <taxon>Sphingobacteriia</taxon>
        <taxon>Sphingobacteriales</taxon>
        <taxon>Sphingobacteriaceae</taxon>
        <taxon>Sphingobacterium</taxon>
    </lineage>
</organism>
<dbReference type="SUPFAM" id="SSF51445">
    <property type="entry name" value="(Trans)glycosidases"/>
    <property type="match status" value="1"/>
</dbReference>
<dbReference type="RefSeq" id="WP_094280651.1">
    <property type="nucleotide sequence ID" value="NZ_BMKM01000005.1"/>
</dbReference>
<protein>
    <submittedName>
        <fullName evidence="6">Alpha-amylase</fullName>
    </submittedName>
</protein>
<dbReference type="Pfam" id="PF23915">
    <property type="entry name" value="SusG_C"/>
    <property type="match status" value="1"/>
</dbReference>
<keyword evidence="3" id="KW-0326">Glycosidase</keyword>
<accession>A0A8H9KW49</accession>
<evidence type="ECO:0000256" key="4">
    <source>
        <dbReference type="SAM" id="SignalP"/>
    </source>
</evidence>
<dbReference type="Gene3D" id="3.90.400.10">
    <property type="entry name" value="Oligo-1,6-glucosidase, Domain 2"/>
    <property type="match status" value="1"/>
</dbReference>
<dbReference type="InterPro" id="IPR013780">
    <property type="entry name" value="Glyco_hydro_b"/>
</dbReference>
<dbReference type="Pfam" id="PF00128">
    <property type="entry name" value="Alpha-amylase"/>
    <property type="match status" value="1"/>
</dbReference>
<dbReference type="InterPro" id="IPR006047">
    <property type="entry name" value="GH13_cat_dom"/>
</dbReference>
<keyword evidence="7" id="KW-1185">Reference proteome</keyword>
<feature type="signal peptide" evidence="4">
    <location>
        <begin position="1"/>
        <end position="21"/>
    </location>
</feature>
<evidence type="ECO:0000256" key="2">
    <source>
        <dbReference type="ARBA" id="ARBA00022801"/>
    </source>
</evidence>
<proteinExistence type="inferred from homology"/>
<sequence length="530" mass="61140">MAKLKRKLFNLSLIACYSVLALTSCQEKPTDKEIVKDEIIYHVFQRSFYDSNADQNGDLAGLQQKLDYLQDLGVTSILLTPLYESVYYHNYYSSDFEKIDSTYGTKEEYLSLVRDIHKRGMKIYMDMETQYVTEDHLWYKDSYGNPSSPYSDYILYDDKEQLKPSSIVFDIYDLLGFDGQRRKITTVNLLNKDVIKYNKDLFSYWLDPNKDGNFDDGVDGFRLDHMMDDLDNKGRLTNLFRDFWVPLIDTLKSVNPKIHIMAEQADWGSYGIDYLTQAKVDWVFGFRIQQAIRTMNKEKIMAFADTTFRDTPEGRNQIIFIENHDIPRFSSVVKQDIGKEKVGAALNLLMAGVPSIYYGQEIGMLGDSFFGKYGGITDANEIPYREAFEWKKDKDSPGMPYWYRDSGPWWNTSTVKSNDGISVEEQENDPNSLLSTYKTLIKLRSDFPVLINGKYQSLANTSKNIVSFYRDNGKEKAMVFINISEQEEKIDLPMEQGKPKLVFGDNKGQSTANNLQIAVPGYGTQVWILN</sequence>
<keyword evidence="2" id="KW-0378">Hydrolase</keyword>
<name>A0A8H9KW49_9SPHI</name>
<gene>
    <name evidence="6" type="ORF">GCM10011516_23430</name>
</gene>
<feature type="domain" description="Glycosyl hydrolase family 13 catalytic" evidence="5">
    <location>
        <begin position="42"/>
        <end position="444"/>
    </location>
</feature>
<dbReference type="InterPro" id="IPR056300">
    <property type="entry name" value="SusG-like_C"/>
</dbReference>
<dbReference type="Gene3D" id="3.20.20.80">
    <property type="entry name" value="Glycosidases"/>
    <property type="match status" value="1"/>
</dbReference>
<dbReference type="AlphaFoldDB" id="A0A8H9KW49"/>
<dbReference type="GO" id="GO:0005975">
    <property type="term" value="P:carbohydrate metabolic process"/>
    <property type="evidence" value="ECO:0007669"/>
    <property type="project" value="InterPro"/>
</dbReference>
<keyword evidence="4" id="KW-0732">Signal</keyword>
<feature type="chain" id="PRO_5034048190" evidence="4">
    <location>
        <begin position="22"/>
        <end position="530"/>
    </location>
</feature>
<dbReference type="SUPFAM" id="SSF51011">
    <property type="entry name" value="Glycosyl hydrolase domain"/>
    <property type="match status" value="1"/>
</dbReference>